<name>A0A5M8P1B4_9BACT</name>
<dbReference type="Pfam" id="PF25989">
    <property type="entry name" value="YknX_C"/>
    <property type="match status" value="1"/>
</dbReference>
<accession>A0A5M8P1B4</accession>
<evidence type="ECO:0000313" key="7">
    <source>
        <dbReference type="Proteomes" id="UP000324575"/>
    </source>
</evidence>
<dbReference type="InterPro" id="IPR058647">
    <property type="entry name" value="BSH_CzcB-like"/>
</dbReference>
<protein>
    <submittedName>
        <fullName evidence="6">Multidrug resistance protein MdtE</fullName>
    </submittedName>
</protein>
<dbReference type="GO" id="GO:0015562">
    <property type="term" value="F:efflux transmembrane transporter activity"/>
    <property type="evidence" value="ECO:0007669"/>
    <property type="project" value="TreeGrafter"/>
</dbReference>
<sequence length="337" mass="36659">MKNLFKVLPLLGLGILISCGGKKQETEATEADAVVKVKTTTARLQSVNQISTYTANVESDIVNQITPAMPGRIEKIYVEIGDRVTAGQLLVQMESSNLQQQSTQLANLEKDYERYTQLLEVGGVSQQTLDQVKTQIDVLKAAIKNIKENTQLLSPIDGVVTARNYDNGNVFAQLPILTVQQLSRLKAVINVSEALFAKVKVGMPVTLKMDVYGDEEFTGKVSLVYPAIDAATHTFGIKVAINPNNRIRPGMYARVSLNLGTSQSIVVPDMAVIKQSGSNDRNVFTVKDGHAKFQKVEVGQRLGDQYEIVSGIVSGQEVVTAGQTRLLDGIAVEVIKN</sequence>
<dbReference type="SUPFAM" id="SSF111369">
    <property type="entry name" value="HlyD-like secretion proteins"/>
    <property type="match status" value="1"/>
</dbReference>
<keyword evidence="2" id="KW-0175">Coiled coil</keyword>
<evidence type="ECO:0000256" key="2">
    <source>
        <dbReference type="SAM" id="Coils"/>
    </source>
</evidence>
<dbReference type="Gene3D" id="2.40.30.170">
    <property type="match status" value="1"/>
</dbReference>
<dbReference type="NCBIfam" id="TIGR01730">
    <property type="entry name" value="RND_mfp"/>
    <property type="match status" value="1"/>
</dbReference>
<comment type="caution">
    <text evidence="6">The sequence shown here is derived from an EMBL/GenBank/DDBJ whole genome shotgun (WGS) entry which is preliminary data.</text>
</comment>
<feature type="domain" description="CusB-like beta-barrel" evidence="3">
    <location>
        <begin position="189"/>
        <end position="258"/>
    </location>
</feature>
<feature type="domain" description="CzcB-like barrel-sandwich hybrid" evidence="4">
    <location>
        <begin position="63"/>
        <end position="170"/>
    </location>
</feature>
<evidence type="ECO:0000256" key="1">
    <source>
        <dbReference type="ARBA" id="ARBA00009477"/>
    </source>
</evidence>
<evidence type="ECO:0000313" key="6">
    <source>
        <dbReference type="EMBL" id="KAA6302194.1"/>
    </source>
</evidence>
<dbReference type="AlphaFoldDB" id="A0A5M8P1B4"/>
<organism evidence="6 7">
    <name type="scientific">Candidatus Ordinivivax streblomastigis</name>
    <dbReference type="NCBI Taxonomy" id="2540710"/>
    <lineage>
        <taxon>Bacteria</taxon>
        <taxon>Pseudomonadati</taxon>
        <taxon>Bacteroidota</taxon>
        <taxon>Bacteroidia</taxon>
        <taxon>Bacteroidales</taxon>
        <taxon>Candidatus Ordinivivax</taxon>
    </lineage>
</organism>
<proteinExistence type="inferred from homology"/>
<dbReference type="InterPro" id="IPR058637">
    <property type="entry name" value="YknX-like_C"/>
</dbReference>
<dbReference type="FunFam" id="2.40.30.170:FF:000010">
    <property type="entry name" value="Efflux RND transporter periplasmic adaptor subunit"/>
    <property type="match status" value="1"/>
</dbReference>
<dbReference type="Pfam" id="PF25954">
    <property type="entry name" value="Beta-barrel_RND_2"/>
    <property type="match status" value="1"/>
</dbReference>
<feature type="domain" description="YknX-like C-terminal permuted SH3-like" evidence="5">
    <location>
        <begin position="265"/>
        <end position="334"/>
    </location>
</feature>
<dbReference type="GO" id="GO:1990281">
    <property type="term" value="C:efflux pump complex"/>
    <property type="evidence" value="ECO:0007669"/>
    <property type="project" value="TreeGrafter"/>
</dbReference>
<dbReference type="Gene3D" id="1.10.287.470">
    <property type="entry name" value="Helix hairpin bin"/>
    <property type="match status" value="1"/>
</dbReference>
<evidence type="ECO:0000259" key="5">
    <source>
        <dbReference type="Pfam" id="PF25989"/>
    </source>
</evidence>
<dbReference type="PANTHER" id="PTHR30469">
    <property type="entry name" value="MULTIDRUG RESISTANCE PROTEIN MDTA"/>
    <property type="match status" value="1"/>
</dbReference>
<reference evidence="6 7" key="1">
    <citation type="submission" date="2019-03" db="EMBL/GenBank/DDBJ databases">
        <title>Single cell metagenomics reveals metabolic interactions within the superorganism composed of flagellate Streblomastix strix and complex community of Bacteroidetes bacteria on its surface.</title>
        <authorList>
            <person name="Treitli S.C."/>
            <person name="Kolisko M."/>
            <person name="Husnik F."/>
            <person name="Keeling P."/>
            <person name="Hampl V."/>
        </authorList>
    </citation>
    <scope>NUCLEOTIDE SEQUENCE [LARGE SCALE GENOMIC DNA]</scope>
    <source>
        <strain evidence="6">St1</strain>
    </source>
</reference>
<dbReference type="Gene3D" id="2.40.50.100">
    <property type="match status" value="1"/>
</dbReference>
<dbReference type="Gene3D" id="2.40.420.20">
    <property type="match status" value="1"/>
</dbReference>
<dbReference type="EMBL" id="SNRX01000009">
    <property type="protein sequence ID" value="KAA6302194.1"/>
    <property type="molecule type" value="Genomic_DNA"/>
</dbReference>
<dbReference type="InterPro" id="IPR058792">
    <property type="entry name" value="Beta-barrel_RND_2"/>
</dbReference>
<gene>
    <name evidence="6" type="ORF">EZS26_001554</name>
</gene>
<comment type="similarity">
    <text evidence="1">Belongs to the membrane fusion protein (MFP) (TC 8.A.1) family.</text>
</comment>
<evidence type="ECO:0000259" key="3">
    <source>
        <dbReference type="Pfam" id="PF25954"/>
    </source>
</evidence>
<dbReference type="Pfam" id="PF25973">
    <property type="entry name" value="BSH_CzcB"/>
    <property type="match status" value="1"/>
</dbReference>
<dbReference type="Proteomes" id="UP000324575">
    <property type="component" value="Unassembled WGS sequence"/>
</dbReference>
<feature type="coiled-coil region" evidence="2">
    <location>
        <begin position="91"/>
        <end position="149"/>
    </location>
</feature>
<dbReference type="PROSITE" id="PS51257">
    <property type="entry name" value="PROKAR_LIPOPROTEIN"/>
    <property type="match status" value="1"/>
</dbReference>
<dbReference type="InterPro" id="IPR006143">
    <property type="entry name" value="RND_pump_MFP"/>
</dbReference>
<evidence type="ECO:0000259" key="4">
    <source>
        <dbReference type="Pfam" id="PF25973"/>
    </source>
</evidence>